<dbReference type="Proteomes" id="UP000823775">
    <property type="component" value="Unassembled WGS sequence"/>
</dbReference>
<feature type="region of interest" description="Disordered" evidence="1">
    <location>
        <begin position="1"/>
        <end position="76"/>
    </location>
</feature>
<sequence length="225" mass="25094">MVTCNGEEQMKNKTTGQVGIAHPKAIDDSDKDAIKESKLYPGGKADEGRRKSSEVAMQLYEENGSTNDNSEEVDKVPHDRDLQLQKQELQSQKEGKQKKRNLKQLSNSGTKHKQLVAQNTTFPVVAQGTKLVGEEKEFIGISMDEESTAQNFQNAAREGDLSPKQIERGSLEVYWGFLERLAAYSALYHNSFSGIVVHERRHGTSVSGGSLTFEREVRPIPFILV</sequence>
<reference evidence="2 3" key="1">
    <citation type="journal article" date="2021" name="BMC Genomics">
        <title>Datura genome reveals duplications of psychoactive alkaloid biosynthetic genes and high mutation rate following tissue culture.</title>
        <authorList>
            <person name="Rajewski A."/>
            <person name="Carter-House D."/>
            <person name="Stajich J."/>
            <person name="Litt A."/>
        </authorList>
    </citation>
    <scope>NUCLEOTIDE SEQUENCE [LARGE SCALE GENOMIC DNA]</scope>
    <source>
        <strain evidence="2">AR-01</strain>
    </source>
</reference>
<dbReference type="EMBL" id="JACEIK010001321">
    <property type="protein sequence ID" value="MCD7468324.1"/>
    <property type="molecule type" value="Genomic_DNA"/>
</dbReference>
<protein>
    <submittedName>
        <fullName evidence="2">Uncharacterized protein</fullName>
    </submittedName>
</protein>
<accession>A0ABS8TCL8</accession>
<feature type="compositionally biased region" description="Basic and acidic residues" evidence="1">
    <location>
        <begin position="24"/>
        <end position="53"/>
    </location>
</feature>
<evidence type="ECO:0000256" key="1">
    <source>
        <dbReference type="SAM" id="MobiDB-lite"/>
    </source>
</evidence>
<proteinExistence type="predicted"/>
<gene>
    <name evidence="2" type="ORF">HAX54_006395</name>
</gene>
<organism evidence="2 3">
    <name type="scientific">Datura stramonium</name>
    <name type="common">Jimsonweed</name>
    <name type="synonym">Common thornapple</name>
    <dbReference type="NCBI Taxonomy" id="4076"/>
    <lineage>
        <taxon>Eukaryota</taxon>
        <taxon>Viridiplantae</taxon>
        <taxon>Streptophyta</taxon>
        <taxon>Embryophyta</taxon>
        <taxon>Tracheophyta</taxon>
        <taxon>Spermatophyta</taxon>
        <taxon>Magnoliopsida</taxon>
        <taxon>eudicotyledons</taxon>
        <taxon>Gunneridae</taxon>
        <taxon>Pentapetalae</taxon>
        <taxon>asterids</taxon>
        <taxon>lamiids</taxon>
        <taxon>Solanales</taxon>
        <taxon>Solanaceae</taxon>
        <taxon>Solanoideae</taxon>
        <taxon>Datureae</taxon>
        <taxon>Datura</taxon>
    </lineage>
</organism>
<comment type="caution">
    <text evidence="2">The sequence shown here is derived from an EMBL/GenBank/DDBJ whole genome shotgun (WGS) entry which is preliminary data.</text>
</comment>
<feature type="region of interest" description="Disordered" evidence="1">
    <location>
        <begin position="89"/>
        <end position="113"/>
    </location>
</feature>
<evidence type="ECO:0000313" key="3">
    <source>
        <dbReference type="Proteomes" id="UP000823775"/>
    </source>
</evidence>
<evidence type="ECO:0000313" key="2">
    <source>
        <dbReference type="EMBL" id="MCD7468324.1"/>
    </source>
</evidence>
<keyword evidence="3" id="KW-1185">Reference proteome</keyword>
<name>A0ABS8TCL8_DATST</name>